<dbReference type="Pfam" id="PF16193">
    <property type="entry name" value="AAA_assoc_2"/>
    <property type="match status" value="1"/>
</dbReference>
<dbReference type="RefSeq" id="WP_177718987.1">
    <property type="nucleotide sequence ID" value="NZ_JACRSQ010000001.1"/>
</dbReference>
<dbReference type="FunFam" id="1.20.272.10:FF:000001">
    <property type="entry name" value="Putative AAA family ATPase"/>
    <property type="match status" value="1"/>
</dbReference>
<dbReference type="Gene3D" id="1.10.8.60">
    <property type="match status" value="1"/>
</dbReference>
<evidence type="ECO:0000256" key="5">
    <source>
        <dbReference type="ARBA" id="ARBA00022840"/>
    </source>
</evidence>
<dbReference type="Gene3D" id="3.40.50.300">
    <property type="entry name" value="P-loop containing nucleotide triphosphate hydrolases"/>
    <property type="match status" value="1"/>
</dbReference>
<reference evidence="7" key="1">
    <citation type="submission" date="2020-08" db="EMBL/GenBank/DDBJ databases">
        <title>Genome public.</title>
        <authorList>
            <person name="Liu C."/>
            <person name="Sun Q."/>
        </authorList>
    </citation>
    <scope>NUCLEOTIDE SEQUENCE</scope>
    <source>
        <strain evidence="7">NSJ-32</strain>
    </source>
</reference>
<accession>A0A926DPG9</accession>
<keyword evidence="3" id="KW-0235">DNA replication</keyword>
<dbReference type="AlphaFoldDB" id="A0A926DPG9"/>
<comment type="caution">
    <text evidence="7">The sequence shown here is derived from an EMBL/GenBank/DDBJ whole genome shotgun (WGS) entry which is preliminary data.</text>
</comment>
<organism evidence="7 8">
    <name type="scientific">Bianquea renquensis</name>
    <dbReference type="NCBI Taxonomy" id="2763661"/>
    <lineage>
        <taxon>Bacteria</taxon>
        <taxon>Bacillati</taxon>
        <taxon>Bacillota</taxon>
        <taxon>Clostridia</taxon>
        <taxon>Eubacteriales</taxon>
        <taxon>Bianqueaceae</taxon>
        <taxon>Bianquea</taxon>
    </lineage>
</organism>
<evidence type="ECO:0000256" key="4">
    <source>
        <dbReference type="ARBA" id="ARBA00022741"/>
    </source>
</evidence>
<dbReference type="GO" id="GO:0008047">
    <property type="term" value="F:enzyme activator activity"/>
    <property type="evidence" value="ECO:0007669"/>
    <property type="project" value="TreeGrafter"/>
</dbReference>
<gene>
    <name evidence="7" type="ORF">H8730_00945</name>
</gene>
<evidence type="ECO:0000256" key="2">
    <source>
        <dbReference type="ARBA" id="ARBA00008959"/>
    </source>
</evidence>
<dbReference type="GO" id="GO:0000731">
    <property type="term" value="P:DNA synthesis involved in DNA repair"/>
    <property type="evidence" value="ECO:0007669"/>
    <property type="project" value="TreeGrafter"/>
</dbReference>
<feature type="domain" description="AAA+ ATPase" evidence="6">
    <location>
        <begin position="49"/>
        <end position="165"/>
    </location>
</feature>
<evidence type="ECO:0000259" key="6">
    <source>
        <dbReference type="SMART" id="SM00382"/>
    </source>
</evidence>
<evidence type="ECO:0000256" key="1">
    <source>
        <dbReference type="ARBA" id="ARBA00002393"/>
    </source>
</evidence>
<dbReference type="InterPro" id="IPR027417">
    <property type="entry name" value="P-loop_NTPase"/>
</dbReference>
<dbReference type="Pfam" id="PF00004">
    <property type="entry name" value="AAA"/>
    <property type="match status" value="1"/>
</dbReference>
<dbReference type="CDD" id="cd00009">
    <property type="entry name" value="AAA"/>
    <property type="match status" value="1"/>
</dbReference>
<dbReference type="InterPro" id="IPR051314">
    <property type="entry name" value="AAA_ATPase_RarA/MGS1/WRNIP1"/>
</dbReference>
<name>A0A926DPG9_9FIRM</name>
<evidence type="ECO:0000313" key="7">
    <source>
        <dbReference type="EMBL" id="MBC8542116.1"/>
    </source>
</evidence>
<dbReference type="Pfam" id="PF12002">
    <property type="entry name" value="MgsA_C"/>
    <property type="match status" value="1"/>
</dbReference>
<dbReference type="InterPro" id="IPR032423">
    <property type="entry name" value="AAA_assoc_2"/>
</dbReference>
<keyword evidence="4" id="KW-0547">Nucleotide-binding</keyword>
<dbReference type="EMBL" id="JACRSQ010000001">
    <property type="protein sequence ID" value="MBC8542116.1"/>
    <property type="molecule type" value="Genomic_DNA"/>
</dbReference>
<comment type="function">
    <text evidence="1">DNA-dependent ATPase that plays important roles in cellular responses to stalled DNA replication processes.</text>
</comment>
<dbReference type="GO" id="GO:0005524">
    <property type="term" value="F:ATP binding"/>
    <property type="evidence" value="ECO:0007669"/>
    <property type="project" value="UniProtKB-KW"/>
</dbReference>
<dbReference type="SUPFAM" id="SSF48019">
    <property type="entry name" value="post-AAA+ oligomerization domain-like"/>
    <property type="match status" value="1"/>
</dbReference>
<comment type="similarity">
    <text evidence="2">Belongs to the AAA ATPase family. RarA/MGS1/WRNIP1 subfamily.</text>
</comment>
<dbReference type="InterPro" id="IPR021886">
    <property type="entry name" value="MgsA_C"/>
</dbReference>
<evidence type="ECO:0000313" key="8">
    <source>
        <dbReference type="Proteomes" id="UP000657006"/>
    </source>
</evidence>
<dbReference type="Proteomes" id="UP000657006">
    <property type="component" value="Unassembled WGS sequence"/>
</dbReference>
<dbReference type="InterPro" id="IPR003959">
    <property type="entry name" value="ATPase_AAA_core"/>
</dbReference>
<evidence type="ECO:0000256" key="3">
    <source>
        <dbReference type="ARBA" id="ARBA00022705"/>
    </source>
</evidence>
<dbReference type="SUPFAM" id="SSF52540">
    <property type="entry name" value="P-loop containing nucleoside triphosphate hydrolases"/>
    <property type="match status" value="1"/>
</dbReference>
<dbReference type="GO" id="GO:0006261">
    <property type="term" value="P:DNA-templated DNA replication"/>
    <property type="evidence" value="ECO:0007669"/>
    <property type="project" value="TreeGrafter"/>
</dbReference>
<dbReference type="SMART" id="SM00382">
    <property type="entry name" value="AAA"/>
    <property type="match status" value="1"/>
</dbReference>
<dbReference type="Gene3D" id="1.10.3710.10">
    <property type="entry name" value="DNA polymerase III clamp loader subunits, C-terminal domain"/>
    <property type="match status" value="1"/>
</dbReference>
<proteinExistence type="inferred from homology"/>
<dbReference type="PANTHER" id="PTHR13779:SF7">
    <property type="entry name" value="ATPASE WRNIP1"/>
    <property type="match status" value="1"/>
</dbReference>
<dbReference type="GO" id="GO:0016887">
    <property type="term" value="F:ATP hydrolysis activity"/>
    <property type="evidence" value="ECO:0007669"/>
    <property type="project" value="InterPro"/>
</dbReference>
<dbReference type="Gene3D" id="1.20.272.10">
    <property type="match status" value="1"/>
</dbReference>
<protein>
    <submittedName>
        <fullName evidence="7">Replication-associated recombination protein A</fullName>
    </submittedName>
</protein>
<sequence length="443" mass="49274">MQQQSIFDDRAQSNPLASRLRPTALEDFVGQSHLLGQGKILRQIIEQDQICSMIFWGPPGVGKTTLARIIAEKTRADFIDFSAVTSGIREIKDVMSRAEGSRLMGGKTIVFVDEIHRFNKAQQDAFLPFVEKGSIILIGATTENPSFEINSALLSRCKVFVLQALSVDELVQLLKNALQNPRGFGGQAIFIGDEMLYMIAGFANGDARMALNTLEMVVLNGERRESGIVIAKDIVEQCTSKKSLLYDKKGEEHYNLISALHKSMRNSDVDAALYWLARMLEAGEDPLYVARRLIRFASEDIGMADSRALEIAVAAYQASHFNGMPECNVNLAHAVVYLSMAPKSNSLYIAYEKAKEDATKMMAEPVPLAIRNAPTRLMQELHYGEGYQYAHDAEDKITTLQCLPDSLAGRTYYTPSAQGSEIRVKERLDKIEAWKREHGADAK</sequence>
<dbReference type="GO" id="GO:0003677">
    <property type="term" value="F:DNA binding"/>
    <property type="evidence" value="ECO:0007669"/>
    <property type="project" value="InterPro"/>
</dbReference>
<dbReference type="GO" id="GO:0017116">
    <property type="term" value="F:single-stranded DNA helicase activity"/>
    <property type="evidence" value="ECO:0007669"/>
    <property type="project" value="TreeGrafter"/>
</dbReference>
<dbReference type="PANTHER" id="PTHR13779">
    <property type="entry name" value="WERNER HELICASE-INTERACTING PROTEIN 1 FAMILY MEMBER"/>
    <property type="match status" value="1"/>
</dbReference>
<keyword evidence="5" id="KW-0067">ATP-binding</keyword>
<keyword evidence="8" id="KW-1185">Reference proteome</keyword>
<dbReference type="CDD" id="cd18139">
    <property type="entry name" value="HLD_clamp_RarA"/>
    <property type="match status" value="1"/>
</dbReference>
<dbReference type="InterPro" id="IPR003593">
    <property type="entry name" value="AAA+_ATPase"/>
</dbReference>
<dbReference type="FunFam" id="3.40.50.300:FF:000137">
    <property type="entry name" value="Replication-associated recombination protein A"/>
    <property type="match status" value="1"/>
</dbReference>
<dbReference type="InterPro" id="IPR008921">
    <property type="entry name" value="DNA_pol3_clamp-load_cplx_C"/>
</dbReference>